<dbReference type="InterPro" id="IPR015422">
    <property type="entry name" value="PyrdxlP-dep_Trfase_small"/>
</dbReference>
<dbReference type="GO" id="GO:0030170">
    <property type="term" value="F:pyridoxal phosphate binding"/>
    <property type="evidence" value="ECO:0007669"/>
    <property type="project" value="InterPro"/>
</dbReference>
<dbReference type="InterPro" id="IPR050087">
    <property type="entry name" value="AON_synthase_class-II"/>
</dbReference>
<dbReference type="Gene3D" id="3.90.1150.10">
    <property type="entry name" value="Aspartate Aminotransferase, domain 1"/>
    <property type="match status" value="1"/>
</dbReference>
<dbReference type="InterPro" id="IPR015424">
    <property type="entry name" value="PyrdxlP-dep_Trfase"/>
</dbReference>
<protein>
    <submittedName>
        <fullName evidence="5">8-amino-7-oxononanoate synthase</fullName>
        <ecNumber evidence="5">2.3.1.47</ecNumber>
    </submittedName>
</protein>
<dbReference type="eggNOG" id="COG0156">
    <property type="taxonomic scope" value="Bacteria"/>
</dbReference>
<feature type="domain" description="Aminotransferase class I/classII large" evidence="4">
    <location>
        <begin position="44"/>
        <end position="377"/>
    </location>
</feature>
<name>Q3ANX3_CHLCH</name>
<dbReference type="STRING" id="340177.Cag_0079"/>
<proteinExistence type="predicted"/>
<gene>
    <name evidence="5" type="ordered locus">Cag_0079</name>
</gene>
<keyword evidence="2 5" id="KW-0808">Transferase</keyword>
<comment type="cofactor">
    <cofactor evidence="1">
        <name>pyridoxal 5'-phosphate</name>
        <dbReference type="ChEBI" id="CHEBI:597326"/>
    </cofactor>
</comment>
<dbReference type="GO" id="GO:0008710">
    <property type="term" value="F:8-amino-7-oxononanoate synthase activity"/>
    <property type="evidence" value="ECO:0007669"/>
    <property type="project" value="UniProtKB-EC"/>
</dbReference>
<dbReference type="CDD" id="cd06454">
    <property type="entry name" value="KBL_like"/>
    <property type="match status" value="1"/>
</dbReference>
<dbReference type="GO" id="GO:0009102">
    <property type="term" value="P:biotin biosynthetic process"/>
    <property type="evidence" value="ECO:0007669"/>
    <property type="project" value="TreeGrafter"/>
</dbReference>
<organism evidence="5">
    <name type="scientific">Chlorobium chlorochromatii (strain CaD3)</name>
    <dbReference type="NCBI Taxonomy" id="340177"/>
    <lineage>
        <taxon>Bacteria</taxon>
        <taxon>Pseudomonadati</taxon>
        <taxon>Chlorobiota</taxon>
        <taxon>Chlorobiia</taxon>
        <taxon>Chlorobiales</taxon>
        <taxon>Chlorobiaceae</taxon>
        <taxon>Chlorobium/Pelodictyon group</taxon>
        <taxon>Chlorobium</taxon>
    </lineage>
</organism>
<dbReference type="AlphaFoldDB" id="Q3ANX3"/>
<dbReference type="EMBL" id="CP000108">
    <property type="protein sequence ID" value="ABB27358.1"/>
    <property type="molecule type" value="Genomic_DNA"/>
</dbReference>
<sequence length="394" mass="43282">MSRAALYQRLATELEALQAADRFRRFPPVEARDGNYLITEGKRLLNLSSNDYLGLADNRSLLEDYFQTIASSVYPMSSSSSRLLTGNHPLYDELEAALQHIYQREAALVFNSGYHANIGILPALCGRHDLILSDRLNHASIVDGMKLSGATFQRYHHANYEHLETLLAQSARRYRHTLIVSESVFSMDGDCADLARLVALKELYGALLMVDEAHGAGVFGERGLGLCEAAGVVQEIDIIVGTFGKAFASTGAYAVMNSLVRDYLINTMRPLIFTTALPPVVLAWSLRTLARQTAMSADRQHLLRLAATLREALQEQGATVVGESHIVPVITGSNSRAVVLAAKLRKAGFYALPVRPPTVPDNSARIRLSLRATLSWDDVALLPALFREYLGGKE</sequence>
<dbReference type="EC" id="2.3.1.47" evidence="5"/>
<dbReference type="InterPro" id="IPR015421">
    <property type="entry name" value="PyrdxlP-dep_Trfase_major"/>
</dbReference>
<evidence type="ECO:0000256" key="3">
    <source>
        <dbReference type="ARBA" id="ARBA00022898"/>
    </source>
</evidence>
<evidence type="ECO:0000256" key="1">
    <source>
        <dbReference type="ARBA" id="ARBA00001933"/>
    </source>
</evidence>
<dbReference type="InterPro" id="IPR004839">
    <property type="entry name" value="Aminotransferase_I/II_large"/>
</dbReference>
<accession>Q3ANX3</accession>
<dbReference type="PANTHER" id="PTHR13693">
    <property type="entry name" value="CLASS II AMINOTRANSFERASE/8-AMINO-7-OXONONANOATE SYNTHASE"/>
    <property type="match status" value="1"/>
</dbReference>
<dbReference type="HOGENOM" id="CLU_015846_11_2_10"/>
<dbReference type="Pfam" id="PF00155">
    <property type="entry name" value="Aminotran_1_2"/>
    <property type="match status" value="1"/>
</dbReference>
<evidence type="ECO:0000256" key="2">
    <source>
        <dbReference type="ARBA" id="ARBA00022679"/>
    </source>
</evidence>
<dbReference type="SUPFAM" id="SSF53383">
    <property type="entry name" value="PLP-dependent transferases"/>
    <property type="match status" value="1"/>
</dbReference>
<dbReference type="Gene3D" id="3.40.640.10">
    <property type="entry name" value="Type I PLP-dependent aspartate aminotransferase-like (Major domain)"/>
    <property type="match status" value="1"/>
</dbReference>
<evidence type="ECO:0000313" key="5">
    <source>
        <dbReference type="EMBL" id="ABB27358.1"/>
    </source>
</evidence>
<keyword evidence="5" id="KW-0012">Acyltransferase</keyword>
<reference evidence="5" key="1">
    <citation type="submission" date="2005-08" db="EMBL/GenBank/DDBJ databases">
        <title>Complete sequence of Chlorobium chlorochromatii CaD3.</title>
        <authorList>
            <person name="Copeland A."/>
            <person name="Lucas S."/>
            <person name="Lapidus A."/>
            <person name="Barry K."/>
            <person name="Detter J.C."/>
            <person name="Glavina T."/>
            <person name="Hammon N."/>
            <person name="Israni S."/>
            <person name="Pitluck S."/>
            <person name="Bryant D."/>
            <person name="Schmutz J."/>
            <person name="Larimer F."/>
            <person name="Land M."/>
            <person name="Kyrpides N."/>
            <person name="Ivanova N."/>
            <person name="Richardson P."/>
        </authorList>
    </citation>
    <scope>NUCLEOTIDE SEQUENCE [LARGE SCALE GENOMIC DNA]</scope>
    <source>
        <strain evidence="5">CaD3</strain>
    </source>
</reference>
<dbReference type="KEGG" id="cch:Cag_0079"/>
<dbReference type="PANTHER" id="PTHR13693:SF100">
    <property type="entry name" value="8-AMINO-7-OXONONANOATE SYNTHASE"/>
    <property type="match status" value="1"/>
</dbReference>
<evidence type="ECO:0000259" key="4">
    <source>
        <dbReference type="Pfam" id="PF00155"/>
    </source>
</evidence>
<keyword evidence="3" id="KW-0663">Pyridoxal phosphate</keyword>
<dbReference type="OrthoDB" id="9807157at2"/>